<name>A0A644ZRU4_9ZZZZ</name>
<evidence type="ECO:0000313" key="1">
    <source>
        <dbReference type="EMBL" id="MPM43572.1"/>
    </source>
</evidence>
<accession>A0A644ZRU4</accession>
<comment type="caution">
    <text evidence="1">The sequence shown here is derived from an EMBL/GenBank/DDBJ whole genome shotgun (WGS) entry which is preliminary data.</text>
</comment>
<proteinExistence type="predicted"/>
<dbReference type="AlphaFoldDB" id="A0A644ZRU4"/>
<gene>
    <name evidence="1" type="ORF">SDC9_90249</name>
</gene>
<organism evidence="1">
    <name type="scientific">bioreactor metagenome</name>
    <dbReference type="NCBI Taxonomy" id="1076179"/>
    <lineage>
        <taxon>unclassified sequences</taxon>
        <taxon>metagenomes</taxon>
        <taxon>ecological metagenomes</taxon>
    </lineage>
</organism>
<reference evidence="1" key="1">
    <citation type="submission" date="2019-08" db="EMBL/GenBank/DDBJ databases">
        <authorList>
            <person name="Kucharzyk K."/>
            <person name="Murdoch R.W."/>
            <person name="Higgins S."/>
            <person name="Loffler F."/>
        </authorList>
    </citation>
    <scope>NUCLEOTIDE SEQUENCE</scope>
</reference>
<sequence length="99" mass="11209">MDLIDDEDTVFANLRRYSHLFVEQPDVIYRVIRCSIELMNAVRSPLSKRDARFTNPTCLHFVGWIETVDGLCKNSSTGSLTDTPWSTEKIGVSQLSAND</sequence>
<dbReference type="EMBL" id="VSSQ01010155">
    <property type="protein sequence ID" value="MPM43572.1"/>
    <property type="molecule type" value="Genomic_DNA"/>
</dbReference>
<protein>
    <submittedName>
        <fullName evidence="1">Uncharacterized protein</fullName>
    </submittedName>
</protein>